<dbReference type="PANTHER" id="PTHR43633:SF1">
    <property type="entry name" value="ALCOHOL DEHYDROGENASE YQHD"/>
    <property type="match status" value="1"/>
</dbReference>
<keyword evidence="6" id="KW-1185">Reference proteome</keyword>
<dbReference type="OrthoDB" id="9801156at2"/>
<dbReference type="Pfam" id="PF00465">
    <property type="entry name" value="Fe-ADH"/>
    <property type="match status" value="1"/>
</dbReference>
<dbReference type="GO" id="GO:1990002">
    <property type="term" value="F:methylglyoxal reductase (NADPH) (acetol producing) activity"/>
    <property type="evidence" value="ECO:0007669"/>
    <property type="project" value="TreeGrafter"/>
</dbReference>
<dbReference type="PANTHER" id="PTHR43633">
    <property type="entry name" value="ALCOHOL DEHYDROGENASE YQHD"/>
    <property type="match status" value="1"/>
</dbReference>
<evidence type="ECO:0000313" key="5">
    <source>
        <dbReference type="EMBL" id="PWE00681.1"/>
    </source>
</evidence>
<dbReference type="SUPFAM" id="SSF56796">
    <property type="entry name" value="Dehydroquinate synthase-like"/>
    <property type="match status" value="1"/>
</dbReference>
<dbReference type="GO" id="GO:0008106">
    <property type="term" value="F:alcohol dehydrogenase (NADP+) activity"/>
    <property type="evidence" value="ECO:0007669"/>
    <property type="project" value="TreeGrafter"/>
</dbReference>
<dbReference type="Proteomes" id="UP000244956">
    <property type="component" value="Unassembled WGS sequence"/>
</dbReference>
<dbReference type="InterPro" id="IPR044731">
    <property type="entry name" value="BDH-like"/>
</dbReference>
<accession>A0A2U2BC94</accession>
<evidence type="ECO:0000256" key="2">
    <source>
        <dbReference type="ARBA" id="ARBA00023002"/>
    </source>
</evidence>
<sequence>MQNFNFHVPTKILFGQNKVNEIGNEIKKYGTRILLAYGGGSVKKIGLYDQVVEQLNENGISYFELSGIKPNPRVTSVREGVKICRENDIDFILAIGGGSVIDASKAIAAAVNYEGDPWDFSVQKAKVKDPLPLGTVLTLAATGSEMNGNAVISNEETQEKKGMASNSLRPKFSVLDPVYTFSVNRYHTAAGTVDIMSHIFENYFAPSSGTFVQDAMAESILKTCIKYGPIALDEPENYDARANLLWAGSLALNGLTLTGKLMGDWATHGIEHEVSAIYDLTHGAGLAIIHPVWMQYVLNEKTAPKFAQMARNVWNVEEQDDMEAAQKGINAVRAFFDSLEMPARLSDVDISGDHFDAMAEKACCFGKIGSFKRLEPKDVRAILDNAL</sequence>
<dbReference type="GO" id="GO:0046872">
    <property type="term" value="F:metal ion binding"/>
    <property type="evidence" value="ECO:0007669"/>
    <property type="project" value="InterPro"/>
</dbReference>
<protein>
    <submittedName>
        <fullName evidence="5">NADH-dependent alcohol dehydrogenase</fullName>
    </submittedName>
</protein>
<dbReference type="Pfam" id="PF25137">
    <property type="entry name" value="ADH_Fe_C"/>
    <property type="match status" value="1"/>
</dbReference>
<name>A0A2U2BC94_9BACT</name>
<dbReference type="GO" id="GO:0005829">
    <property type="term" value="C:cytosol"/>
    <property type="evidence" value="ECO:0007669"/>
    <property type="project" value="TreeGrafter"/>
</dbReference>
<comment type="similarity">
    <text evidence="1">Belongs to the iron-containing alcohol dehydrogenase family.</text>
</comment>
<keyword evidence="2" id="KW-0560">Oxidoreductase</keyword>
<dbReference type="CDD" id="cd08187">
    <property type="entry name" value="BDH"/>
    <property type="match status" value="1"/>
</dbReference>
<dbReference type="GO" id="GO:1990362">
    <property type="term" value="F:butanol dehydrogenase (NAD+) activity"/>
    <property type="evidence" value="ECO:0007669"/>
    <property type="project" value="InterPro"/>
</dbReference>
<dbReference type="Gene3D" id="3.40.50.1970">
    <property type="match status" value="1"/>
</dbReference>
<organism evidence="5 6">
    <name type="scientific">Marinilabilia rubra</name>
    <dbReference type="NCBI Taxonomy" id="2162893"/>
    <lineage>
        <taxon>Bacteria</taxon>
        <taxon>Pseudomonadati</taxon>
        <taxon>Bacteroidota</taxon>
        <taxon>Bacteroidia</taxon>
        <taxon>Marinilabiliales</taxon>
        <taxon>Marinilabiliaceae</taxon>
        <taxon>Marinilabilia</taxon>
    </lineage>
</organism>
<evidence type="ECO:0000256" key="1">
    <source>
        <dbReference type="ARBA" id="ARBA00007358"/>
    </source>
</evidence>
<feature type="domain" description="Alcohol dehydrogenase iron-type/glycerol dehydrogenase GldA" evidence="3">
    <location>
        <begin position="9"/>
        <end position="177"/>
    </location>
</feature>
<dbReference type="PROSITE" id="PS00060">
    <property type="entry name" value="ADH_IRON_2"/>
    <property type="match status" value="1"/>
</dbReference>
<dbReference type="Gene3D" id="1.20.1090.10">
    <property type="entry name" value="Dehydroquinate synthase-like - alpha domain"/>
    <property type="match status" value="1"/>
</dbReference>
<feature type="domain" description="Fe-containing alcohol dehydrogenase-like C-terminal" evidence="4">
    <location>
        <begin position="188"/>
        <end position="386"/>
    </location>
</feature>
<evidence type="ECO:0000259" key="3">
    <source>
        <dbReference type="Pfam" id="PF00465"/>
    </source>
</evidence>
<dbReference type="FunFam" id="3.40.50.1970:FF:000003">
    <property type="entry name" value="Alcohol dehydrogenase, iron-containing"/>
    <property type="match status" value="1"/>
</dbReference>
<dbReference type="AlphaFoldDB" id="A0A2U2BC94"/>
<reference evidence="5 6" key="1">
    <citation type="submission" date="2018-05" db="EMBL/GenBank/DDBJ databases">
        <title>Marinilabilia rubrum sp. nov., isolated from saltern sediment.</title>
        <authorList>
            <person name="Zhang R."/>
        </authorList>
    </citation>
    <scope>NUCLEOTIDE SEQUENCE [LARGE SCALE GENOMIC DNA]</scope>
    <source>
        <strain evidence="5 6">WTE16</strain>
    </source>
</reference>
<proteinExistence type="inferred from homology"/>
<comment type="caution">
    <text evidence="5">The sequence shown here is derived from an EMBL/GenBank/DDBJ whole genome shotgun (WGS) entry which is preliminary data.</text>
</comment>
<dbReference type="RefSeq" id="WP_109263053.1">
    <property type="nucleotide sequence ID" value="NZ_QEWP01000002.1"/>
</dbReference>
<gene>
    <name evidence="5" type="ORF">DDZ16_03550</name>
</gene>
<dbReference type="EMBL" id="QEWP01000002">
    <property type="protein sequence ID" value="PWE00681.1"/>
    <property type="molecule type" value="Genomic_DNA"/>
</dbReference>
<dbReference type="InterPro" id="IPR018211">
    <property type="entry name" value="ADH_Fe_CS"/>
</dbReference>
<dbReference type="InterPro" id="IPR056798">
    <property type="entry name" value="ADH_Fe_C"/>
</dbReference>
<dbReference type="InterPro" id="IPR001670">
    <property type="entry name" value="ADH_Fe/GldA"/>
</dbReference>
<evidence type="ECO:0000313" key="6">
    <source>
        <dbReference type="Proteomes" id="UP000244956"/>
    </source>
</evidence>
<evidence type="ECO:0000259" key="4">
    <source>
        <dbReference type="Pfam" id="PF25137"/>
    </source>
</evidence>